<evidence type="ECO:0000259" key="1">
    <source>
        <dbReference type="Pfam" id="PF06032"/>
    </source>
</evidence>
<name>A0ABY0CDK5_9MICO</name>
<protein>
    <submittedName>
        <fullName evidence="3">DUF917 domain-containing protein</fullName>
    </submittedName>
</protein>
<dbReference type="Pfam" id="PF06032">
    <property type="entry name" value="S-Me-THD_N"/>
    <property type="match status" value="1"/>
</dbReference>
<reference evidence="3 4" key="1">
    <citation type="submission" date="2018-12" db="EMBL/GenBank/DDBJ databases">
        <authorList>
            <person name="hu s."/>
            <person name="Xu Y."/>
            <person name="Xu B."/>
            <person name="Li F."/>
        </authorList>
    </citation>
    <scope>NUCLEOTIDE SEQUENCE [LARGE SCALE GENOMIC DNA]</scope>
    <source>
        <strain evidence="3 4">KSW2-17</strain>
    </source>
</reference>
<organism evidence="3 4">
    <name type="scientific">Labedella gwakjiensis</name>
    <dbReference type="NCBI Taxonomy" id="390269"/>
    <lineage>
        <taxon>Bacteria</taxon>
        <taxon>Bacillati</taxon>
        <taxon>Actinomycetota</taxon>
        <taxon>Actinomycetes</taxon>
        <taxon>Micrococcales</taxon>
        <taxon>Microbacteriaceae</taxon>
        <taxon>Labedella</taxon>
    </lineage>
</organism>
<evidence type="ECO:0000259" key="2">
    <source>
        <dbReference type="Pfam" id="PF20906"/>
    </source>
</evidence>
<feature type="domain" description="S-Me-THD-like C-terminal" evidence="2">
    <location>
        <begin position="164"/>
        <end position="340"/>
    </location>
</feature>
<proteinExistence type="predicted"/>
<evidence type="ECO:0000313" key="4">
    <source>
        <dbReference type="Proteomes" id="UP000268291"/>
    </source>
</evidence>
<dbReference type="Gene3D" id="3.40.1610.10">
    <property type="entry name" value="CV3147-like domain"/>
    <property type="match status" value="1"/>
</dbReference>
<keyword evidence="4" id="KW-1185">Reference proteome</keyword>
<dbReference type="Pfam" id="PF20906">
    <property type="entry name" value="S-Me-THD_C"/>
    <property type="match status" value="1"/>
</dbReference>
<dbReference type="SUPFAM" id="SSF160991">
    <property type="entry name" value="CV3147-like"/>
    <property type="match status" value="1"/>
</dbReference>
<dbReference type="EMBL" id="RZGY01000001">
    <property type="protein sequence ID" value="RUQ87880.1"/>
    <property type="molecule type" value="Genomic_DNA"/>
</dbReference>
<dbReference type="InterPro" id="IPR048350">
    <property type="entry name" value="S-Me-THD-like_C"/>
</dbReference>
<sequence>MTIVAQQDLRTLGRGFCALGSGGGGRTTMWELVLARAAIWPIEVADVDEVPADTPCVAVAHGGSTLLLEERIVGDAPFAELVDAAERWTGVRATAVCAIEGAGLNGLAPFSLAPALTVVDADLMGRALPRLDQLTLLVDRVPGVVVVCSTGAGVAIVDSRRAADVESVVRSAIVEAGGMTAVLVAGFTVGDLREHAVLGGLRRAAAVGSAFDDREAAQSIADLGERLDGRLLGRGRVAGVEASPTDPFASTIEIRGDDGSILRVVARSESLAVLRDGRVEAATPEILLTVDSISREILQVEDIVYGRHVAVFSLGPPSWWTRTPERLAHVAPAAYGVPDLEEAR</sequence>
<evidence type="ECO:0000313" key="3">
    <source>
        <dbReference type="EMBL" id="RUQ87880.1"/>
    </source>
</evidence>
<gene>
    <name evidence="3" type="ORF">ELQ93_05680</name>
</gene>
<accession>A0ABY0CDK5</accession>
<dbReference type="InterPro" id="IPR010318">
    <property type="entry name" value="S-Me-THD_N"/>
</dbReference>
<comment type="caution">
    <text evidence="3">The sequence shown here is derived from an EMBL/GenBank/DDBJ whole genome shotgun (WGS) entry which is preliminary data.</text>
</comment>
<dbReference type="InterPro" id="IPR027479">
    <property type="entry name" value="S-Me-THD_N_sf"/>
</dbReference>
<dbReference type="Proteomes" id="UP000268291">
    <property type="component" value="Unassembled WGS sequence"/>
</dbReference>
<feature type="domain" description="S-Me-THD N-terminal" evidence="1">
    <location>
        <begin position="7"/>
        <end position="156"/>
    </location>
</feature>